<organism evidence="2 3">
    <name type="scientific">Mycena metata</name>
    <dbReference type="NCBI Taxonomy" id="1033252"/>
    <lineage>
        <taxon>Eukaryota</taxon>
        <taxon>Fungi</taxon>
        <taxon>Dikarya</taxon>
        <taxon>Basidiomycota</taxon>
        <taxon>Agaricomycotina</taxon>
        <taxon>Agaricomycetes</taxon>
        <taxon>Agaricomycetidae</taxon>
        <taxon>Agaricales</taxon>
        <taxon>Marasmiineae</taxon>
        <taxon>Mycenaceae</taxon>
        <taxon>Mycena</taxon>
    </lineage>
</organism>
<dbReference type="EMBL" id="JARKIB010000005">
    <property type="protein sequence ID" value="KAJ7779652.1"/>
    <property type="molecule type" value="Genomic_DNA"/>
</dbReference>
<dbReference type="AlphaFoldDB" id="A0AAD7NY21"/>
<reference evidence="2" key="1">
    <citation type="submission" date="2023-03" db="EMBL/GenBank/DDBJ databases">
        <title>Massive genome expansion in bonnet fungi (Mycena s.s.) driven by repeated elements and novel gene families across ecological guilds.</title>
        <authorList>
            <consortium name="Lawrence Berkeley National Laboratory"/>
            <person name="Harder C.B."/>
            <person name="Miyauchi S."/>
            <person name="Viragh M."/>
            <person name="Kuo A."/>
            <person name="Thoen E."/>
            <person name="Andreopoulos B."/>
            <person name="Lu D."/>
            <person name="Skrede I."/>
            <person name="Drula E."/>
            <person name="Henrissat B."/>
            <person name="Morin E."/>
            <person name="Kohler A."/>
            <person name="Barry K."/>
            <person name="LaButti K."/>
            <person name="Morin E."/>
            <person name="Salamov A."/>
            <person name="Lipzen A."/>
            <person name="Mereny Z."/>
            <person name="Hegedus B."/>
            <person name="Baldrian P."/>
            <person name="Stursova M."/>
            <person name="Weitz H."/>
            <person name="Taylor A."/>
            <person name="Grigoriev I.V."/>
            <person name="Nagy L.G."/>
            <person name="Martin F."/>
            <person name="Kauserud H."/>
        </authorList>
    </citation>
    <scope>NUCLEOTIDE SEQUENCE</scope>
    <source>
        <strain evidence="2">CBHHK182m</strain>
    </source>
</reference>
<keyword evidence="3" id="KW-1185">Reference proteome</keyword>
<feature type="compositionally biased region" description="Basic and acidic residues" evidence="1">
    <location>
        <begin position="190"/>
        <end position="211"/>
    </location>
</feature>
<protein>
    <submittedName>
        <fullName evidence="2">Uncharacterized protein</fullName>
    </submittedName>
</protein>
<feature type="region of interest" description="Disordered" evidence="1">
    <location>
        <begin position="179"/>
        <end position="213"/>
    </location>
</feature>
<proteinExistence type="predicted"/>
<dbReference type="Proteomes" id="UP001215598">
    <property type="component" value="Unassembled WGS sequence"/>
</dbReference>
<evidence type="ECO:0000313" key="3">
    <source>
        <dbReference type="Proteomes" id="UP001215598"/>
    </source>
</evidence>
<feature type="region of interest" description="Disordered" evidence="1">
    <location>
        <begin position="245"/>
        <end position="266"/>
    </location>
</feature>
<accession>A0AAD7NY21</accession>
<sequence length="317" mass="35374">MPDGALYPADDGGWVPVHWILAEGAGRRRLGPCVRWMAADVALPPADDAGWMLSSAGIQRITAGGPLRLWRFNGFSQRKLKPKPNLQSLCAPMFSEEEGKKLNEERFEPKKEGGKKKSTPFSRILSVVPFCGVEGSRKEDQHSRGVGVALRNIVAPRQYFNTLAPLERHRFAADPRRLRQAVNAENADAASRERDDTSPRGRMDVRGKERSGSGSWIVDEEVTEGSMWKHARAKPEFQRNACRRTRERGGAARSKTARRWADNKRDVEREEKICGDGGRRCEESMTMMRVNRGGAIDDDGRAAWGALPALDAQDPQK</sequence>
<evidence type="ECO:0000313" key="2">
    <source>
        <dbReference type="EMBL" id="KAJ7779652.1"/>
    </source>
</evidence>
<comment type="caution">
    <text evidence="2">The sequence shown here is derived from an EMBL/GenBank/DDBJ whole genome shotgun (WGS) entry which is preliminary data.</text>
</comment>
<evidence type="ECO:0000256" key="1">
    <source>
        <dbReference type="SAM" id="MobiDB-lite"/>
    </source>
</evidence>
<name>A0AAD7NY21_9AGAR</name>
<gene>
    <name evidence="2" type="ORF">B0H16DRAFT_1448103</name>
</gene>